<dbReference type="AlphaFoldDB" id="A0A5B8MIS1"/>
<feature type="chain" id="PRO_5022996696" evidence="12">
    <location>
        <begin position="24"/>
        <end position="488"/>
    </location>
</feature>
<keyword evidence="11" id="KW-0175">Coiled coil</keyword>
<evidence type="ECO:0000256" key="1">
    <source>
        <dbReference type="ARBA" id="ARBA00004323"/>
    </source>
</evidence>
<keyword evidence="3 13" id="KW-0328">Glycosyltransferase</keyword>
<dbReference type="GO" id="GO:0000139">
    <property type="term" value="C:Golgi membrane"/>
    <property type="evidence" value="ECO:0007669"/>
    <property type="project" value="UniProtKB-SubCell"/>
</dbReference>
<evidence type="ECO:0000256" key="3">
    <source>
        <dbReference type="ARBA" id="ARBA00022676"/>
    </source>
</evidence>
<keyword evidence="5" id="KW-0812">Transmembrane</keyword>
<keyword evidence="6" id="KW-0735">Signal-anchor</keyword>
<dbReference type="InterPro" id="IPR001675">
    <property type="entry name" value="Glyco_trans_29"/>
</dbReference>
<feature type="signal peptide" evidence="12">
    <location>
        <begin position="1"/>
        <end position="23"/>
    </location>
</feature>
<dbReference type="PANTHER" id="PTHR11987:SF36">
    <property type="entry name" value="SIA-ALPHA-2,3-GAL-BETA-1,4-GLCNAC-R:ALPHA 2,8-SIALYLTRANSFERASE"/>
    <property type="match status" value="1"/>
</dbReference>
<keyword evidence="12" id="KW-0732">Signal</keyword>
<organism evidence="13 14">
    <name type="scientific">Chloropicon primus</name>
    <dbReference type="NCBI Taxonomy" id="1764295"/>
    <lineage>
        <taxon>Eukaryota</taxon>
        <taxon>Viridiplantae</taxon>
        <taxon>Chlorophyta</taxon>
        <taxon>Chloropicophyceae</taxon>
        <taxon>Chloropicales</taxon>
        <taxon>Chloropicaceae</taxon>
        <taxon>Chloropicon</taxon>
    </lineage>
</organism>
<accession>A0A5B8MIS1</accession>
<dbReference type="InterPro" id="IPR038578">
    <property type="entry name" value="GT29-like_sf"/>
</dbReference>
<dbReference type="Pfam" id="PF00777">
    <property type="entry name" value="Glyco_transf_29"/>
    <property type="match status" value="2"/>
</dbReference>
<keyword evidence="9" id="KW-0472">Membrane</keyword>
<evidence type="ECO:0000256" key="5">
    <source>
        <dbReference type="ARBA" id="ARBA00022692"/>
    </source>
</evidence>
<evidence type="ECO:0000313" key="14">
    <source>
        <dbReference type="Proteomes" id="UP000316726"/>
    </source>
</evidence>
<dbReference type="Gene3D" id="3.90.1480.20">
    <property type="entry name" value="Glycosyl transferase family 29"/>
    <property type="match status" value="1"/>
</dbReference>
<dbReference type="CDD" id="cd19952">
    <property type="entry name" value="GT29"/>
    <property type="match status" value="1"/>
</dbReference>
<evidence type="ECO:0000256" key="9">
    <source>
        <dbReference type="ARBA" id="ARBA00023136"/>
    </source>
</evidence>
<evidence type="ECO:0000256" key="12">
    <source>
        <dbReference type="SAM" id="SignalP"/>
    </source>
</evidence>
<keyword evidence="10" id="KW-0325">Glycoprotein</keyword>
<keyword evidence="14" id="KW-1185">Reference proteome</keyword>
<keyword evidence="4 13" id="KW-0808">Transferase</keyword>
<comment type="similarity">
    <text evidence="2">Belongs to the glycosyltransferase 29 family.</text>
</comment>
<dbReference type="OrthoDB" id="10264956at2759"/>
<dbReference type="EMBL" id="CP031037">
    <property type="protein sequence ID" value="QDZ20343.1"/>
    <property type="molecule type" value="Genomic_DNA"/>
</dbReference>
<dbReference type="PANTHER" id="PTHR11987">
    <property type="entry name" value="ALPHA-2,8-SIALYLTRANSFERASE"/>
    <property type="match status" value="1"/>
</dbReference>
<evidence type="ECO:0000256" key="4">
    <source>
        <dbReference type="ARBA" id="ARBA00022679"/>
    </source>
</evidence>
<evidence type="ECO:0000256" key="7">
    <source>
        <dbReference type="ARBA" id="ARBA00022989"/>
    </source>
</evidence>
<evidence type="ECO:0000256" key="10">
    <source>
        <dbReference type="ARBA" id="ARBA00023180"/>
    </source>
</evidence>
<protein>
    <submittedName>
        <fullName evidence="13">Sialyltransferase</fullName>
    </submittedName>
</protein>
<comment type="subcellular location">
    <subcellularLocation>
        <location evidence="1">Golgi apparatus membrane</location>
        <topology evidence="1">Single-pass type II membrane protein</topology>
    </subcellularLocation>
</comment>
<sequence length="488" mass="54607">MAAGQRWALVCLLLLLSVGFRLRSRSRWTNLVDTQSLLREVDASLHVREGEIEGKELEIQQAERSASEAEATLRHLEASLQVQKTLNCKKEKESFVAKARERLEKMRAERGAWAEGELAAANASFAEETLSLASGTAALKGEMDRLSEERANLVRSIAEAEGDLAIGRFLVVSDATSVETFLRRTGVLTFPLAQGSNENRGMTSPYDYTGSFVYNLKVCAPENQKVLLPKWRGQSSSIGVATKKLRGLIPKNDPFLYPKPVVYESCAVVGNSGLGLFYEHGEEIDAHQAVIRINAGTTRGFEEFVGNRTDIRFVNRMHFGKFGDEVVLQQVTNEATFQKFIDYKASSPNSRVFMVSPELHAHVQRELVMPATNGLFAIMFALQRCRQVTLFGFFRGEDDRVPYHYFDSEAPKHSQRRRDVQEGPMIAELAWRSKGRLKIAEPCNSPYDLVHCPRCPEGSQCEQGGAFPVPKPGFCKENLNSFRECEEA</sequence>
<feature type="coiled-coil region" evidence="11">
    <location>
        <begin position="52"/>
        <end position="109"/>
    </location>
</feature>
<name>A0A5B8MIS1_9CHLO</name>
<evidence type="ECO:0000313" key="13">
    <source>
        <dbReference type="EMBL" id="QDZ20343.1"/>
    </source>
</evidence>
<reference evidence="13 14" key="1">
    <citation type="submission" date="2018-07" db="EMBL/GenBank/DDBJ databases">
        <title>The complete nuclear genome of the prasinophyte Chloropicon primus (CCMP1205).</title>
        <authorList>
            <person name="Pombert J.-F."/>
            <person name="Otis C."/>
            <person name="Turmel M."/>
            <person name="Lemieux C."/>
        </authorList>
    </citation>
    <scope>NUCLEOTIDE SEQUENCE [LARGE SCALE GENOMIC DNA]</scope>
    <source>
        <strain evidence="13 14">CCMP1205</strain>
    </source>
</reference>
<evidence type="ECO:0000256" key="6">
    <source>
        <dbReference type="ARBA" id="ARBA00022968"/>
    </source>
</evidence>
<keyword evidence="7" id="KW-1133">Transmembrane helix</keyword>
<dbReference type="GO" id="GO:0008373">
    <property type="term" value="F:sialyltransferase activity"/>
    <property type="evidence" value="ECO:0007669"/>
    <property type="project" value="InterPro"/>
</dbReference>
<evidence type="ECO:0000256" key="11">
    <source>
        <dbReference type="SAM" id="Coils"/>
    </source>
</evidence>
<proteinExistence type="inferred from homology"/>
<dbReference type="InterPro" id="IPR050943">
    <property type="entry name" value="Glycosyltr_29_Sialyltrsf"/>
</dbReference>
<dbReference type="Proteomes" id="UP000316726">
    <property type="component" value="Chromosome 4"/>
</dbReference>
<evidence type="ECO:0000256" key="8">
    <source>
        <dbReference type="ARBA" id="ARBA00023034"/>
    </source>
</evidence>
<gene>
    <name evidence="13" type="ORF">A3770_04p28610</name>
</gene>
<evidence type="ECO:0000256" key="2">
    <source>
        <dbReference type="ARBA" id="ARBA00006003"/>
    </source>
</evidence>
<keyword evidence="8" id="KW-0333">Golgi apparatus</keyword>